<dbReference type="OrthoDB" id="2933883at2"/>
<name>A0A418T8J8_9RHOB</name>
<organism evidence="1 2">
    <name type="scientific">Paracoccus onubensis</name>
    <dbReference type="NCBI Taxonomy" id="1675788"/>
    <lineage>
        <taxon>Bacteria</taxon>
        <taxon>Pseudomonadati</taxon>
        <taxon>Pseudomonadota</taxon>
        <taxon>Alphaproteobacteria</taxon>
        <taxon>Rhodobacterales</taxon>
        <taxon>Paracoccaceae</taxon>
        <taxon>Paracoccus</taxon>
    </lineage>
</organism>
<evidence type="ECO:0000313" key="1">
    <source>
        <dbReference type="EMBL" id="RJE89555.1"/>
    </source>
</evidence>
<proteinExistence type="predicted"/>
<protein>
    <submittedName>
        <fullName evidence="1">Prephenate dehydratase</fullName>
    </submittedName>
</protein>
<comment type="caution">
    <text evidence="1">The sequence shown here is derived from an EMBL/GenBank/DDBJ whole genome shotgun (WGS) entry which is preliminary data.</text>
</comment>
<dbReference type="Proteomes" id="UP000284202">
    <property type="component" value="Unassembled WGS sequence"/>
</dbReference>
<keyword evidence="2" id="KW-1185">Reference proteome</keyword>
<reference evidence="2" key="1">
    <citation type="submission" date="2018-09" db="EMBL/GenBank/DDBJ databases">
        <title>Acidovorax cavernicola nov. sp. isolated from Gruta de las Maravillas (Aracena, Spain).</title>
        <authorList>
            <person name="Jurado V."/>
            <person name="Gutierrez-Patricio S."/>
            <person name="Gonzalez-Pimentel J.L."/>
            <person name="Miller A.Z."/>
            <person name="Laiz L."/>
            <person name="Saiz-Jimenez C."/>
        </authorList>
    </citation>
    <scope>NUCLEOTIDE SEQUENCE [LARGE SCALE GENOMIC DNA]</scope>
    <source>
        <strain evidence="2">1011MAR3C25</strain>
    </source>
</reference>
<sequence>MYPPQLSSPERRSRRFAWVRKVHTLGPQGTNCEKAARFWVDRLSLDAPIVLHRSIEQAATEVAVCETEVMLGVVAYPDLHSVMYTHVRTMRLLDLFIMNTDEMVMAIPPDRDTEPLICVTHPAPQALLPERIQRRFVASTALAAQECACGKAEGCITTLAAANRYGLRVLHRYGPVPMGFTIHGPAARDTLSPTATCCRAHL</sequence>
<dbReference type="EMBL" id="QZCG01000001">
    <property type="protein sequence ID" value="RJE89555.1"/>
    <property type="molecule type" value="Genomic_DNA"/>
</dbReference>
<gene>
    <name evidence="1" type="ORF">D3P04_01195</name>
</gene>
<accession>A0A418T8J8</accession>
<dbReference type="SUPFAM" id="SSF53850">
    <property type="entry name" value="Periplasmic binding protein-like II"/>
    <property type="match status" value="1"/>
</dbReference>
<evidence type="ECO:0000313" key="2">
    <source>
        <dbReference type="Proteomes" id="UP000284202"/>
    </source>
</evidence>
<dbReference type="AlphaFoldDB" id="A0A418T8J8"/>